<dbReference type="EMBL" id="VSRR010067183">
    <property type="protein sequence ID" value="MPC85060.1"/>
    <property type="molecule type" value="Genomic_DNA"/>
</dbReference>
<feature type="region of interest" description="Disordered" evidence="1">
    <location>
        <begin position="1"/>
        <end position="26"/>
    </location>
</feature>
<evidence type="ECO:0000313" key="3">
    <source>
        <dbReference type="Proteomes" id="UP000324222"/>
    </source>
</evidence>
<name>A0A5B7IKI5_PORTR</name>
<comment type="caution">
    <text evidence="2">The sequence shown here is derived from an EMBL/GenBank/DDBJ whole genome shotgun (WGS) entry which is preliminary data.</text>
</comment>
<accession>A0A5B7IKI5</accession>
<sequence length="87" mass="9241">MIPMRRPGGRNEGRHEGGGARPTRERTINLVGSCRVPCEVFCSRHDLHPVSIASALLSVSAERRGRAVLGGEGRVGRQGPELGVSIG</sequence>
<gene>
    <name evidence="2" type="ORF">E2C01_079817</name>
</gene>
<dbReference type="Proteomes" id="UP000324222">
    <property type="component" value="Unassembled WGS sequence"/>
</dbReference>
<organism evidence="2 3">
    <name type="scientific">Portunus trituberculatus</name>
    <name type="common">Swimming crab</name>
    <name type="synonym">Neptunus trituberculatus</name>
    <dbReference type="NCBI Taxonomy" id="210409"/>
    <lineage>
        <taxon>Eukaryota</taxon>
        <taxon>Metazoa</taxon>
        <taxon>Ecdysozoa</taxon>
        <taxon>Arthropoda</taxon>
        <taxon>Crustacea</taxon>
        <taxon>Multicrustacea</taxon>
        <taxon>Malacostraca</taxon>
        <taxon>Eumalacostraca</taxon>
        <taxon>Eucarida</taxon>
        <taxon>Decapoda</taxon>
        <taxon>Pleocyemata</taxon>
        <taxon>Brachyura</taxon>
        <taxon>Eubrachyura</taxon>
        <taxon>Portunoidea</taxon>
        <taxon>Portunidae</taxon>
        <taxon>Portuninae</taxon>
        <taxon>Portunus</taxon>
    </lineage>
</organism>
<reference evidence="2 3" key="1">
    <citation type="submission" date="2019-05" db="EMBL/GenBank/DDBJ databases">
        <title>Another draft genome of Portunus trituberculatus and its Hox gene families provides insights of decapod evolution.</title>
        <authorList>
            <person name="Jeong J.-H."/>
            <person name="Song I."/>
            <person name="Kim S."/>
            <person name="Choi T."/>
            <person name="Kim D."/>
            <person name="Ryu S."/>
            <person name="Kim W."/>
        </authorList>
    </citation>
    <scope>NUCLEOTIDE SEQUENCE [LARGE SCALE GENOMIC DNA]</scope>
    <source>
        <tissue evidence="2">Muscle</tissue>
    </source>
</reference>
<evidence type="ECO:0000313" key="2">
    <source>
        <dbReference type="EMBL" id="MPC85060.1"/>
    </source>
</evidence>
<feature type="compositionally biased region" description="Basic and acidic residues" evidence="1">
    <location>
        <begin position="9"/>
        <end position="26"/>
    </location>
</feature>
<protein>
    <submittedName>
        <fullName evidence="2">Uncharacterized protein</fullName>
    </submittedName>
</protein>
<proteinExistence type="predicted"/>
<keyword evidence="3" id="KW-1185">Reference proteome</keyword>
<evidence type="ECO:0000256" key="1">
    <source>
        <dbReference type="SAM" id="MobiDB-lite"/>
    </source>
</evidence>
<dbReference type="AlphaFoldDB" id="A0A5B7IKI5"/>